<keyword evidence="3" id="KW-1185">Reference proteome</keyword>
<accession>A0A975KCT6</accession>
<dbReference type="PROSITE" id="PS51819">
    <property type="entry name" value="VOC"/>
    <property type="match status" value="1"/>
</dbReference>
<name>A0A975KCT6_9SPHN</name>
<organism evidence="2 3">
    <name type="scientific">Sphingobium phenoxybenzoativorans</name>
    <dbReference type="NCBI Taxonomy" id="1592790"/>
    <lineage>
        <taxon>Bacteria</taxon>
        <taxon>Pseudomonadati</taxon>
        <taxon>Pseudomonadota</taxon>
        <taxon>Alphaproteobacteria</taxon>
        <taxon>Sphingomonadales</taxon>
        <taxon>Sphingomonadaceae</taxon>
        <taxon>Sphingobium</taxon>
    </lineage>
</organism>
<dbReference type="InterPro" id="IPR029068">
    <property type="entry name" value="Glyas_Bleomycin-R_OHBP_Dase"/>
</dbReference>
<dbReference type="SUPFAM" id="SSF54593">
    <property type="entry name" value="Glyoxalase/Bleomycin resistance protein/Dihydroxybiphenyl dioxygenase"/>
    <property type="match status" value="1"/>
</dbReference>
<evidence type="ECO:0000313" key="3">
    <source>
        <dbReference type="Proteomes" id="UP000681425"/>
    </source>
</evidence>
<dbReference type="InterPro" id="IPR037523">
    <property type="entry name" value="VOC_core"/>
</dbReference>
<evidence type="ECO:0000313" key="2">
    <source>
        <dbReference type="EMBL" id="QUT07852.1"/>
    </source>
</evidence>
<dbReference type="AlphaFoldDB" id="A0A975KCT6"/>
<dbReference type="RefSeq" id="WP_070154535.1">
    <property type="nucleotide sequence ID" value="NZ_CP073910.1"/>
</dbReference>
<dbReference type="Proteomes" id="UP000681425">
    <property type="component" value="Chromosome"/>
</dbReference>
<gene>
    <name evidence="2" type="ORF">KFK14_10965</name>
</gene>
<evidence type="ECO:0000259" key="1">
    <source>
        <dbReference type="PROSITE" id="PS51819"/>
    </source>
</evidence>
<feature type="domain" description="VOC" evidence="1">
    <location>
        <begin position="19"/>
        <end position="137"/>
    </location>
</feature>
<dbReference type="OrthoDB" id="5243302at2"/>
<reference evidence="2" key="1">
    <citation type="submission" date="2021-04" db="EMBL/GenBank/DDBJ databases">
        <title>Isolation of p-tert-butylphenol degrading bacteria Sphingobium phenoxybenzoativorans Tas13 from active sludge.</title>
        <authorList>
            <person name="Li Y."/>
        </authorList>
    </citation>
    <scope>NUCLEOTIDE SEQUENCE</scope>
    <source>
        <strain evidence="2">Tas13</strain>
    </source>
</reference>
<dbReference type="EMBL" id="CP073910">
    <property type="protein sequence ID" value="QUT07852.1"/>
    <property type="molecule type" value="Genomic_DNA"/>
</dbReference>
<dbReference type="KEGG" id="spph:KFK14_10965"/>
<dbReference type="Pfam" id="PF00903">
    <property type="entry name" value="Glyoxalase"/>
    <property type="match status" value="1"/>
</dbReference>
<proteinExistence type="predicted"/>
<sequence>MSGSPEALLANKSLSRLPVLAHFVVRALRYEEVVNWHRQFFNAEIVFANELATFLTYDEEHHRIAVVNRSGSIKEHDENRAGIDHVAFSYANIEDLLITYVRLRDGGIRPIRAVNHGPTTSFYYKDPDGNRIELQVDNFATSEDTRAFFDSSYYKADISGINFDPDEFLAKVESGADIADLLRRADVPPQ</sequence>
<dbReference type="InterPro" id="IPR004360">
    <property type="entry name" value="Glyas_Fos-R_dOase_dom"/>
</dbReference>
<protein>
    <submittedName>
        <fullName evidence="2">VOC family protein</fullName>
    </submittedName>
</protein>
<dbReference type="Gene3D" id="3.10.180.10">
    <property type="entry name" value="2,3-Dihydroxybiphenyl 1,2-Dioxygenase, domain 1"/>
    <property type="match status" value="1"/>
</dbReference>